<dbReference type="InterPro" id="IPR013766">
    <property type="entry name" value="Thioredoxin_domain"/>
</dbReference>
<evidence type="ECO:0000256" key="2">
    <source>
        <dbReference type="ARBA" id="ARBA00023002"/>
    </source>
</evidence>
<dbReference type="Gene3D" id="3.40.30.10">
    <property type="entry name" value="Glutaredoxin"/>
    <property type="match status" value="1"/>
</dbReference>
<evidence type="ECO:0000256" key="4">
    <source>
        <dbReference type="ARBA" id="ARBA00025782"/>
    </source>
</evidence>
<comment type="caution">
    <text evidence="6">The sequence shown here is derived from an EMBL/GenBank/DDBJ whole genome shotgun (WGS) entry which is preliminary data.</text>
</comment>
<evidence type="ECO:0000256" key="3">
    <source>
        <dbReference type="ARBA" id="ARBA00023027"/>
    </source>
</evidence>
<keyword evidence="3" id="KW-0520">NAD</keyword>
<keyword evidence="2" id="KW-0560">Oxidoreductase</keyword>
<dbReference type="CDD" id="cd02966">
    <property type="entry name" value="TlpA_like_family"/>
    <property type="match status" value="1"/>
</dbReference>
<dbReference type="InterPro" id="IPR036249">
    <property type="entry name" value="Thioredoxin-like_sf"/>
</dbReference>
<accession>A0ABU3LAY9</accession>
<dbReference type="EMBL" id="JAVTTO010000001">
    <property type="protein sequence ID" value="MDT7830909.1"/>
    <property type="molecule type" value="Genomic_DNA"/>
</dbReference>
<gene>
    <name evidence="6" type="ORF">RQM59_00870</name>
</gene>
<dbReference type="RefSeq" id="WP_349240165.1">
    <property type="nucleotide sequence ID" value="NZ_JAVTTO010000001.1"/>
</dbReference>
<reference evidence="6 7" key="1">
    <citation type="submission" date="2023-09" db="EMBL/GenBank/DDBJ databases">
        <title>Novel taxa isolated from Blanes Bay.</title>
        <authorList>
            <person name="Rey-Velasco X."/>
            <person name="Lucena T."/>
        </authorList>
    </citation>
    <scope>NUCLEOTIDE SEQUENCE [LARGE SCALE GENOMIC DNA]</scope>
    <source>
        <strain evidence="6 7">S356</strain>
    </source>
</reference>
<dbReference type="PANTHER" id="PTHR13871">
    <property type="entry name" value="THIOREDOXIN"/>
    <property type="match status" value="1"/>
</dbReference>
<dbReference type="PANTHER" id="PTHR13871:SF96">
    <property type="entry name" value="THIOREDOXIN DOMAIN-CONTAINING PROTEIN"/>
    <property type="match status" value="1"/>
</dbReference>
<keyword evidence="1" id="KW-0677">Repeat</keyword>
<evidence type="ECO:0000259" key="5">
    <source>
        <dbReference type="PROSITE" id="PS51352"/>
    </source>
</evidence>
<protein>
    <submittedName>
        <fullName evidence="6">Thioredoxin family protein</fullName>
    </submittedName>
</protein>
<sequence>MLTSYKKLAISILYIASITSIKAQVVKGGFKNHRSQQISLTGFSYSNTFELAKAVTDSVGNFTLNYPKEYKGIALLKTQGKNTLVVILDEPILEIEGTHLSKPNSISFKKNYSNDLFFKVTSDYQKRAQIYKAWHYLHLKYTSSNELGKEIMVIDAIRKEMKRIEDKNESQLTSLASESYLKWYMPKRKLLSDMPESIYAYRKRIPKNIQQFRTIDFTNQNFKTSGLFWPLIEKHYFLLENMGQSLDSIYKQMNVSTDYLIDNLKENSLLLNMVSEKLFQLFEKRSLFSAAAHLSKRLLDESCGCKLGNTLEKNLEKYKTLKIGNLAPDIQLNTDLKLSDLQKNVLLVFGASTCPHCITALQELQRIYPKWSRKMEIVYISLDTDKEAFEKAYRSMPWKTYCDYLGWETKAAKEYFISATPTYVLIDNNMKILQHPNSLEQINAWVDYKL</sequence>
<name>A0ABU3LAY9_9FLAO</name>
<comment type="similarity">
    <text evidence="4">Belongs to the nucleoredoxin family.</text>
</comment>
<evidence type="ECO:0000313" key="6">
    <source>
        <dbReference type="EMBL" id="MDT7830909.1"/>
    </source>
</evidence>
<organism evidence="6 7">
    <name type="scientific">Asprobacillus argus</name>
    <dbReference type="NCBI Taxonomy" id="3076534"/>
    <lineage>
        <taxon>Bacteria</taxon>
        <taxon>Pseudomonadati</taxon>
        <taxon>Bacteroidota</taxon>
        <taxon>Flavobacteriia</taxon>
        <taxon>Flavobacteriales</taxon>
        <taxon>Flavobacteriaceae</taxon>
        <taxon>Asprobacillus</taxon>
    </lineage>
</organism>
<dbReference type="InterPro" id="IPR012336">
    <property type="entry name" value="Thioredoxin-like_fold"/>
</dbReference>
<evidence type="ECO:0000256" key="1">
    <source>
        <dbReference type="ARBA" id="ARBA00022737"/>
    </source>
</evidence>
<keyword evidence="7" id="KW-1185">Reference proteome</keyword>
<dbReference type="SUPFAM" id="SSF52833">
    <property type="entry name" value="Thioredoxin-like"/>
    <property type="match status" value="1"/>
</dbReference>
<feature type="domain" description="Thioredoxin" evidence="5">
    <location>
        <begin position="321"/>
        <end position="450"/>
    </location>
</feature>
<dbReference type="PROSITE" id="PS51352">
    <property type="entry name" value="THIOREDOXIN_2"/>
    <property type="match status" value="1"/>
</dbReference>
<proteinExistence type="inferred from homology"/>
<dbReference type="InterPro" id="IPR052259">
    <property type="entry name" value="Nucleoredoxin-like"/>
</dbReference>
<dbReference type="Pfam" id="PF13905">
    <property type="entry name" value="Thioredoxin_8"/>
    <property type="match status" value="1"/>
</dbReference>
<dbReference type="Proteomes" id="UP001257277">
    <property type="component" value="Unassembled WGS sequence"/>
</dbReference>
<evidence type="ECO:0000313" key="7">
    <source>
        <dbReference type="Proteomes" id="UP001257277"/>
    </source>
</evidence>